<comment type="caution">
    <text evidence="1">The sequence shown here is derived from an EMBL/GenBank/DDBJ whole genome shotgun (WGS) entry which is preliminary data.</text>
</comment>
<reference evidence="1 2" key="1">
    <citation type="submission" date="2020-08" db="EMBL/GenBank/DDBJ databases">
        <title>Genomic Encyclopedia of Type Strains, Phase III (KMG-III): the genomes of soil and plant-associated and newly described type strains.</title>
        <authorList>
            <person name="Whitman W."/>
        </authorList>
    </citation>
    <scope>NUCLEOTIDE SEQUENCE [LARGE SCALE GENOMIC DNA]</scope>
    <source>
        <strain evidence="1 2">CECT 8088</strain>
    </source>
</reference>
<dbReference type="EMBL" id="JACHXV010000004">
    <property type="protein sequence ID" value="MBB3173571.1"/>
    <property type="molecule type" value="Genomic_DNA"/>
</dbReference>
<organism evidence="1 2">
    <name type="scientific">Endobacter medicaginis</name>
    <dbReference type="NCBI Taxonomy" id="1181271"/>
    <lineage>
        <taxon>Bacteria</taxon>
        <taxon>Pseudomonadati</taxon>
        <taxon>Pseudomonadota</taxon>
        <taxon>Alphaproteobacteria</taxon>
        <taxon>Acetobacterales</taxon>
        <taxon>Acetobacteraceae</taxon>
        <taxon>Endobacter</taxon>
    </lineage>
</organism>
<gene>
    <name evidence="1" type="ORF">FHR90_001394</name>
</gene>
<evidence type="ECO:0000313" key="1">
    <source>
        <dbReference type="EMBL" id="MBB3173571.1"/>
    </source>
</evidence>
<dbReference type="Proteomes" id="UP000557688">
    <property type="component" value="Unassembled WGS sequence"/>
</dbReference>
<name>A0A839V244_9PROT</name>
<accession>A0A839V244</accession>
<dbReference type="AlphaFoldDB" id="A0A839V244"/>
<sequence length="51" mass="5860">MSRSEGRQIRIRNEYCYSFDLFVNFSVYPPRSVSSKKAGMVRQVRAAARGS</sequence>
<keyword evidence="2" id="KW-1185">Reference proteome</keyword>
<protein>
    <submittedName>
        <fullName evidence="1">Uncharacterized protein</fullName>
    </submittedName>
</protein>
<evidence type="ECO:0000313" key="2">
    <source>
        <dbReference type="Proteomes" id="UP000557688"/>
    </source>
</evidence>
<proteinExistence type="predicted"/>